<evidence type="ECO:0000313" key="1">
    <source>
        <dbReference type="EMBL" id="CCI47976.1"/>
    </source>
</evidence>
<dbReference type="EMBL" id="CAIX01000197">
    <property type="protein sequence ID" value="CCI47976.1"/>
    <property type="molecule type" value="Genomic_DNA"/>
</dbReference>
<organism evidence="1 2">
    <name type="scientific">Albugo candida</name>
    <dbReference type="NCBI Taxonomy" id="65357"/>
    <lineage>
        <taxon>Eukaryota</taxon>
        <taxon>Sar</taxon>
        <taxon>Stramenopiles</taxon>
        <taxon>Oomycota</taxon>
        <taxon>Peronosporomycetes</taxon>
        <taxon>Albuginales</taxon>
        <taxon>Albuginaceae</taxon>
        <taxon>Albugo</taxon>
    </lineage>
</organism>
<accession>A0A024GM86</accession>
<dbReference type="Proteomes" id="UP000053237">
    <property type="component" value="Unassembled WGS sequence"/>
</dbReference>
<gene>
    <name evidence="1" type="ORF">BN9_090190</name>
</gene>
<evidence type="ECO:0000313" key="2">
    <source>
        <dbReference type="Proteomes" id="UP000053237"/>
    </source>
</evidence>
<name>A0A024GM86_9STRA</name>
<comment type="caution">
    <text evidence="1">The sequence shown here is derived from an EMBL/GenBank/DDBJ whole genome shotgun (WGS) entry which is preliminary data.</text>
</comment>
<keyword evidence="2" id="KW-1185">Reference proteome</keyword>
<dbReference type="InParanoid" id="A0A024GM86"/>
<proteinExistence type="predicted"/>
<dbReference type="AlphaFoldDB" id="A0A024GM86"/>
<reference evidence="1 2" key="1">
    <citation type="submission" date="2012-05" db="EMBL/GenBank/DDBJ databases">
        <title>Recombination and specialization in a pathogen metapopulation.</title>
        <authorList>
            <person name="Gardiner A."/>
            <person name="Kemen E."/>
            <person name="Schultz-Larsen T."/>
            <person name="MacLean D."/>
            <person name="Van Oosterhout C."/>
            <person name="Jones J.D.G."/>
        </authorList>
    </citation>
    <scope>NUCLEOTIDE SEQUENCE [LARGE SCALE GENOMIC DNA]</scope>
    <source>
        <strain evidence="1 2">Ac Nc2</strain>
    </source>
</reference>
<protein>
    <submittedName>
        <fullName evidence="1">Uncharacterized protein</fullName>
    </submittedName>
</protein>
<sequence>MTSYLGYVASVRALFVQYPHFSVNFTLTPNGESVLSSIFSHKISNQWRLLSFHRTCHSFFSRAKQKASATACTRNLDRFIQSIRTLEISHYYDSSFGYTLFKVGPHKK</sequence>